<dbReference type="EnsemblPlants" id="AVESA.00010b.r2.1DG0159620.1">
    <property type="protein sequence ID" value="AVESA.00010b.r2.1DG0159620.1.CDS"/>
    <property type="gene ID" value="AVESA.00010b.r2.1DG0159620"/>
</dbReference>
<accession>A0ACD5U0M5</accession>
<reference evidence="1" key="2">
    <citation type="submission" date="2025-09" db="UniProtKB">
        <authorList>
            <consortium name="EnsemblPlants"/>
        </authorList>
    </citation>
    <scope>IDENTIFICATION</scope>
</reference>
<sequence length="897" mass="100437">MLVFRSIYQIISILANSAEYLCVYLLHRMFSSRSNRLDYQLFFGTRGAFRPLAWNGLVVIVCFSDVLMYMLIWNTNYRAPTELWRLSILALAACQCLCPRLHVRSPLRRALSLWSPMVAVILLGPSVPYSCDDCDDYAEPHTFTLGASVTKWIVYLVLFLAVLLLTISRMQLPSIIKLADSAVGRKLASWRRTAVNLCMLVAAAMMAVTSGGLKIVIILFQAYGLVIVSFGNLQIPAALLRVGLAAMHLAAEPTGDYGVGGDTTNLVPSLDIFYVMVLGQGILYILPCILQVFSFILRRSLVHRAGLRGEWGVECVDLYYLYAFEKHMEGGILSAKNISIITFAVESLKSDTPKTQLLVVQMLHSFLKKEPLKAMTISKLTDSTKTVTSLLKMLGWASQGHRDIRYFAAKVLSELAVSLRVLPTPGAVRQIASLLSTIHPMEIQSPLLHNYRQESKQEAPIQDADCLTPELKFWKQMIVYCLIPVEEPSKLVDKQDSYIHKFWKNITKCYSVPEEDQSADHDLLPVLGMLSLERLADFDTENCMEISRATGLVSMIIEFTSNRTDLVTNINQTHQVMLKGSSLKVLRRLTSTEGRFGVKLRHEISEHPFLLRNLAQILDDDDGSSQQLRELTAEILRTLAMDETTRGEIGCFRVIIRSLMRAFLSRAVTDSDELLQIVTGQALAVLATESPSNCLAMLEEPGYVFIKELATMIHVDRCMYIAASLLRNMCVHARSKLSKADLKELSHILPKVLDGIMNTDGAELEVLVGLSSQICIAVPRDFAREMERGQNKERFIERLVNSLNANMGTAANCPGIRRAVVEQAVCMMECDPAYIECFIKCGMGEALVMVEHKHFRAENYRYFSGDVGLMEHSVPLTALVARAKELMRGNDLFWGDS</sequence>
<proteinExistence type="predicted"/>
<protein>
    <submittedName>
        <fullName evidence="1">Uncharacterized protein</fullName>
    </submittedName>
</protein>
<organism evidence="1 2">
    <name type="scientific">Avena sativa</name>
    <name type="common">Oat</name>
    <dbReference type="NCBI Taxonomy" id="4498"/>
    <lineage>
        <taxon>Eukaryota</taxon>
        <taxon>Viridiplantae</taxon>
        <taxon>Streptophyta</taxon>
        <taxon>Embryophyta</taxon>
        <taxon>Tracheophyta</taxon>
        <taxon>Spermatophyta</taxon>
        <taxon>Magnoliopsida</taxon>
        <taxon>Liliopsida</taxon>
        <taxon>Poales</taxon>
        <taxon>Poaceae</taxon>
        <taxon>BOP clade</taxon>
        <taxon>Pooideae</taxon>
        <taxon>Poodae</taxon>
        <taxon>Poeae</taxon>
        <taxon>Poeae Chloroplast Group 1 (Aveneae type)</taxon>
        <taxon>Aveninae</taxon>
        <taxon>Avena</taxon>
    </lineage>
</organism>
<evidence type="ECO:0000313" key="1">
    <source>
        <dbReference type="EnsemblPlants" id="AVESA.00010b.r2.1DG0159620.1.CDS"/>
    </source>
</evidence>
<evidence type="ECO:0000313" key="2">
    <source>
        <dbReference type="Proteomes" id="UP001732700"/>
    </source>
</evidence>
<dbReference type="Proteomes" id="UP001732700">
    <property type="component" value="Chromosome 1D"/>
</dbReference>
<reference evidence="1" key="1">
    <citation type="submission" date="2021-05" db="EMBL/GenBank/DDBJ databases">
        <authorList>
            <person name="Scholz U."/>
            <person name="Mascher M."/>
            <person name="Fiebig A."/>
        </authorList>
    </citation>
    <scope>NUCLEOTIDE SEQUENCE [LARGE SCALE GENOMIC DNA]</scope>
</reference>
<keyword evidence="2" id="KW-1185">Reference proteome</keyword>
<name>A0ACD5U0M5_AVESA</name>